<accession>A0AAV9HXX3</accession>
<keyword evidence="2" id="KW-1133">Transmembrane helix</keyword>
<dbReference type="Gene3D" id="3.40.50.1820">
    <property type="entry name" value="alpha/beta hydrolase"/>
    <property type="match status" value="1"/>
</dbReference>
<feature type="transmembrane region" description="Helical" evidence="2">
    <location>
        <begin position="197"/>
        <end position="214"/>
    </location>
</feature>
<evidence type="ECO:0000256" key="2">
    <source>
        <dbReference type="SAM" id="Phobius"/>
    </source>
</evidence>
<reference evidence="4" key="2">
    <citation type="submission" date="2023-06" db="EMBL/GenBank/DDBJ databases">
        <authorList>
            <consortium name="Lawrence Berkeley National Laboratory"/>
            <person name="Mondo S.J."/>
            <person name="Hensen N."/>
            <person name="Bonometti L."/>
            <person name="Westerberg I."/>
            <person name="Brannstrom I.O."/>
            <person name="Guillou S."/>
            <person name="Cros-Aarteil S."/>
            <person name="Calhoun S."/>
            <person name="Haridas S."/>
            <person name="Kuo A."/>
            <person name="Pangilinan J."/>
            <person name="Riley R."/>
            <person name="Labutti K."/>
            <person name="Andreopoulos B."/>
            <person name="Lipzen A."/>
            <person name="Chen C."/>
            <person name="Yanf M."/>
            <person name="Daum C."/>
            <person name="Ng V."/>
            <person name="Clum A."/>
            <person name="Steindorff A."/>
            <person name="Ohm R."/>
            <person name="Martin F."/>
            <person name="Silar P."/>
            <person name="Natvig D."/>
            <person name="Lalanne C."/>
            <person name="Gautier V."/>
            <person name="Ament-Velasquez S.L."/>
            <person name="Kruys A."/>
            <person name="Hutchinson M.I."/>
            <person name="Powell A.J."/>
            <person name="Barry K."/>
            <person name="Miller A.N."/>
            <person name="Grigoriev I.V."/>
            <person name="Debuchy R."/>
            <person name="Gladieux P."/>
            <person name="Thoren M.H."/>
            <person name="Johannesson H."/>
        </authorList>
    </citation>
    <scope>NUCLEOTIDE SEQUENCE</scope>
    <source>
        <strain evidence="4">PSN324</strain>
    </source>
</reference>
<organism evidence="4 5">
    <name type="scientific">Cladorrhinum samala</name>
    <dbReference type="NCBI Taxonomy" id="585594"/>
    <lineage>
        <taxon>Eukaryota</taxon>
        <taxon>Fungi</taxon>
        <taxon>Dikarya</taxon>
        <taxon>Ascomycota</taxon>
        <taxon>Pezizomycotina</taxon>
        <taxon>Sordariomycetes</taxon>
        <taxon>Sordariomycetidae</taxon>
        <taxon>Sordariales</taxon>
        <taxon>Podosporaceae</taxon>
        <taxon>Cladorrhinum</taxon>
    </lineage>
</organism>
<dbReference type="SUPFAM" id="SSF53474">
    <property type="entry name" value="alpha/beta-Hydrolases"/>
    <property type="match status" value="1"/>
</dbReference>
<comment type="caution">
    <text evidence="4">The sequence shown here is derived from an EMBL/GenBank/DDBJ whole genome shotgun (WGS) entry which is preliminary data.</text>
</comment>
<keyword evidence="4" id="KW-0378">Hydrolase</keyword>
<proteinExistence type="predicted"/>
<evidence type="ECO:0000256" key="1">
    <source>
        <dbReference type="SAM" id="MobiDB-lite"/>
    </source>
</evidence>
<dbReference type="EMBL" id="MU864949">
    <property type="protein sequence ID" value="KAK4464323.1"/>
    <property type="molecule type" value="Genomic_DNA"/>
</dbReference>
<name>A0AAV9HXX3_9PEZI</name>
<evidence type="ECO:0000313" key="5">
    <source>
        <dbReference type="Proteomes" id="UP001321749"/>
    </source>
</evidence>
<protein>
    <submittedName>
        <fullName evidence="4">Alpha/Beta hydrolase protein</fullName>
    </submittedName>
</protein>
<dbReference type="GO" id="GO:0016787">
    <property type="term" value="F:hydrolase activity"/>
    <property type="evidence" value="ECO:0007669"/>
    <property type="project" value="UniProtKB-KW"/>
</dbReference>
<feature type="transmembrane region" description="Helical" evidence="2">
    <location>
        <begin position="12"/>
        <end position="34"/>
    </location>
</feature>
<keyword evidence="2" id="KW-0812">Transmembrane</keyword>
<dbReference type="PANTHER" id="PTHR37471">
    <property type="entry name" value="UNNAMED PRODUCT"/>
    <property type="match status" value="1"/>
</dbReference>
<feature type="region of interest" description="Disordered" evidence="1">
    <location>
        <begin position="442"/>
        <end position="463"/>
    </location>
</feature>
<dbReference type="InterPro" id="IPR000073">
    <property type="entry name" value="AB_hydrolase_1"/>
</dbReference>
<dbReference type="PANTHER" id="PTHR37471:SF1">
    <property type="entry name" value="AB HYDROLASE-1 DOMAIN-CONTAINING PROTEIN"/>
    <property type="match status" value="1"/>
</dbReference>
<reference evidence="4" key="1">
    <citation type="journal article" date="2023" name="Mol. Phylogenet. Evol.">
        <title>Genome-scale phylogeny and comparative genomics of the fungal order Sordariales.</title>
        <authorList>
            <person name="Hensen N."/>
            <person name="Bonometti L."/>
            <person name="Westerberg I."/>
            <person name="Brannstrom I.O."/>
            <person name="Guillou S."/>
            <person name="Cros-Aarteil S."/>
            <person name="Calhoun S."/>
            <person name="Haridas S."/>
            <person name="Kuo A."/>
            <person name="Mondo S."/>
            <person name="Pangilinan J."/>
            <person name="Riley R."/>
            <person name="LaButti K."/>
            <person name="Andreopoulos B."/>
            <person name="Lipzen A."/>
            <person name="Chen C."/>
            <person name="Yan M."/>
            <person name="Daum C."/>
            <person name="Ng V."/>
            <person name="Clum A."/>
            <person name="Steindorff A."/>
            <person name="Ohm R.A."/>
            <person name="Martin F."/>
            <person name="Silar P."/>
            <person name="Natvig D.O."/>
            <person name="Lalanne C."/>
            <person name="Gautier V."/>
            <person name="Ament-Velasquez S.L."/>
            <person name="Kruys A."/>
            <person name="Hutchinson M.I."/>
            <person name="Powell A.J."/>
            <person name="Barry K."/>
            <person name="Miller A.N."/>
            <person name="Grigoriev I.V."/>
            <person name="Debuchy R."/>
            <person name="Gladieux P."/>
            <person name="Hiltunen Thoren M."/>
            <person name="Johannesson H."/>
        </authorList>
    </citation>
    <scope>NUCLEOTIDE SEQUENCE</scope>
    <source>
        <strain evidence="4">PSN324</strain>
    </source>
</reference>
<keyword evidence="5" id="KW-1185">Reference proteome</keyword>
<dbReference type="Proteomes" id="UP001321749">
    <property type="component" value="Unassembled WGS sequence"/>
</dbReference>
<evidence type="ECO:0000313" key="4">
    <source>
        <dbReference type="EMBL" id="KAK4464323.1"/>
    </source>
</evidence>
<evidence type="ECO:0000259" key="3">
    <source>
        <dbReference type="Pfam" id="PF12697"/>
    </source>
</evidence>
<feature type="domain" description="AB hydrolase-1" evidence="3">
    <location>
        <begin position="280"/>
        <end position="429"/>
    </location>
</feature>
<gene>
    <name evidence="4" type="ORF">QBC42DRAFT_344746</name>
</gene>
<dbReference type="InterPro" id="IPR029058">
    <property type="entry name" value="AB_hydrolase_fold"/>
</dbReference>
<feature type="transmembrane region" description="Helical" evidence="2">
    <location>
        <begin position="46"/>
        <end position="68"/>
    </location>
</feature>
<keyword evidence="2" id="KW-0472">Membrane</keyword>
<sequence length="550" mass="61491">MITHSAVNLVLIRISILLLQYAPLIETALLLYFYQASPRNRPTSHSAAIIILQTLLAFEAIYYFNLYLPHKTRLLQTKATHPQPPLNRAQRQALFDKCASNIPDWESYIRGWFLNAPISEIKRDNVREFLLWAFFDIDSNDDATRELDPDTESHLDSLISQTESLLGRKFPPGRAGAATTKSLRLTIDPISIQYRSVLWYAVVALTDAITYLHLRHSGFTHHTPASDPDRPLSSSSSSFPPRLSHCRLFQPRHHARHHAAPTGTSYYLRPHPPGSADLPIVFLHGIGIGLWPYRDFLSALASSTDVGILALEHLPISSRLTSPPPTRSEFVSQISAILKAVGWDDGGFVLATHSYGSVLATHLLRSPEVSPRIRGLVLVDPVTVLLHLPDVAYNFTRRPPARANEWQLWYFASTDPGVAEGLGRYFFWRENIIWKEELLTITPTPTPTPTPAQSGPGEKSEKKRNVAVALAGRDLIVDTATVKKYLADNDGEKGLQETNDGKICGGGDSTPSGIEILWFPDIDHAQVFERPKDMQKVVDVVKRFCVSERN</sequence>
<dbReference type="AlphaFoldDB" id="A0AAV9HXX3"/>
<dbReference type="Pfam" id="PF12697">
    <property type="entry name" value="Abhydrolase_6"/>
    <property type="match status" value="1"/>
</dbReference>